<comment type="similarity">
    <text evidence="1 2">Belongs to the peptidase S14 family.</text>
</comment>
<accession>A0A656PP25</accession>
<dbReference type="PANTHER" id="PTHR10381">
    <property type="entry name" value="ATP-DEPENDENT CLP PROTEASE PROTEOLYTIC SUBUNIT"/>
    <property type="match status" value="1"/>
</dbReference>
<sequence>MKMLINFYANVSEQSVNNLIVFITDRLAHQDTNNPFDELIIQISSSGGSSDHGLLAYNFLRQTNIPKTIIGMGNVDSAALMIYCAGDKRLSTPSCRFVLHEARATINGEFGKSKLYELAKLIRRITDDYSEVVTKVTGKSRKFIRSKVNKGTVLSADEAKRVGLVDEITDKPYSEMKDLAIFIINNPQTQHGQQQLQQPHPNERRAEV</sequence>
<evidence type="ECO:0000256" key="1">
    <source>
        <dbReference type="ARBA" id="ARBA00007039"/>
    </source>
</evidence>
<dbReference type="GO" id="GO:0006515">
    <property type="term" value="P:protein quality control for misfolded or incompletely synthesized proteins"/>
    <property type="evidence" value="ECO:0007669"/>
    <property type="project" value="TreeGrafter"/>
</dbReference>
<dbReference type="SUPFAM" id="SSF52096">
    <property type="entry name" value="ClpP/crotonase"/>
    <property type="match status" value="1"/>
</dbReference>
<name>A0A656PP25_UNCKA</name>
<evidence type="ECO:0000313" key="3">
    <source>
        <dbReference type="EMBL" id="HCQ40166.1"/>
    </source>
</evidence>
<comment type="caution">
    <text evidence="3">The sequence shown here is derived from an EMBL/GenBank/DDBJ whole genome shotgun (WGS) entry which is preliminary data.</text>
</comment>
<dbReference type="InterPro" id="IPR029045">
    <property type="entry name" value="ClpP/crotonase-like_dom_sf"/>
</dbReference>
<evidence type="ECO:0000313" key="4">
    <source>
        <dbReference type="Proteomes" id="UP000262056"/>
    </source>
</evidence>
<reference evidence="3 4" key="1">
    <citation type="journal article" date="2018" name="Nat. Biotechnol.">
        <title>A standardized bacterial taxonomy based on genome phylogeny substantially revises the tree of life.</title>
        <authorList>
            <person name="Parks D.H."/>
            <person name="Chuvochina M."/>
            <person name="Waite D.W."/>
            <person name="Rinke C."/>
            <person name="Skarshewski A."/>
            <person name="Chaumeil P.A."/>
            <person name="Hugenholtz P."/>
        </authorList>
    </citation>
    <scope>NUCLEOTIDE SEQUENCE [LARGE SCALE GENOMIC DNA]</scope>
    <source>
        <strain evidence="3">UBA12021</strain>
    </source>
</reference>
<dbReference type="GO" id="GO:0051117">
    <property type="term" value="F:ATPase binding"/>
    <property type="evidence" value="ECO:0007669"/>
    <property type="project" value="TreeGrafter"/>
</dbReference>
<dbReference type="Gene3D" id="3.90.226.10">
    <property type="entry name" value="2-enoyl-CoA Hydratase, Chain A, domain 1"/>
    <property type="match status" value="1"/>
</dbReference>
<dbReference type="GO" id="GO:0004252">
    <property type="term" value="F:serine-type endopeptidase activity"/>
    <property type="evidence" value="ECO:0007669"/>
    <property type="project" value="InterPro"/>
</dbReference>
<dbReference type="PANTHER" id="PTHR10381:SF11">
    <property type="entry name" value="ATP-DEPENDENT CLP PROTEASE PROTEOLYTIC SUBUNIT, MITOCHONDRIAL"/>
    <property type="match status" value="1"/>
</dbReference>
<evidence type="ECO:0000256" key="2">
    <source>
        <dbReference type="RuleBase" id="RU003567"/>
    </source>
</evidence>
<dbReference type="InterPro" id="IPR001907">
    <property type="entry name" value="ClpP"/>
</dbReference>
<dbReference type="Proteomes" id="UP000262056">
    <property type="component" value="Unassembled WGS sequence"/>
</dbReference>
<dbReference type="GO" id="GO:0009368">
    <property type="term" value="C:endopeptidase Clp complex"/>
    <property type="evidence" value="ECO:0007669"/>
    <property type="project" value="TreeGrafter"/>
</dbReference>
<dbReference type="Pfam" id="PF00574">
    <property type="entry name" value="CLP_protease"/>
    <property type="match status" value="1"/>
</dbReference>
<proteinExistence type="inferred from homology"/>
<dbReference type="EMBL" id="DQFB01000001">
    <property type="protein sequence ID" value="HCQ40166.1"/>
    <property type="molecule type" value="Genomic_DNA"/>
</dbReference>
<protein>
    <recommendedName>
        <fullName evidence="2">ATP-dependent Clp protease proteolytic subunit</fullName>
    </recommendedName>
</protein>
<gene>
    <name evidence="3" type="ORF">DIU24_00470</name>
</gene>
<dbReference type="AlphaFoldDB" id="A0A656PP25"/>
<dbReference type="InterPro" id="IPR023562">
    <property type="entry name" value="ClpP/TepA"/>
</dbReference>
<dbReference type="GO" id="GO:0004176">
    <property type="term" value="F:ATP-dependent peptidase activity"/>
    <property type="evidence" value="ECO:0007669"/>
    <property type="project" value="InterPro"/>
</dbReference>
<dbReference type="PRINTS" id="PR00127">
    <property type="entry name" value="CLPPROTEASEP"/>
</dbReference>
<organism evidence="3 4">
    <name type="scientific">candidate division WWE3 bacterium</name>
    <dbReference type="NCBI Taxonomy" id="2053526"/>
    <lineage>
        <taxon>Bacteria</taxon>
        <taxon>Katanobacteria</taxon>
    </lineage>
</organism>